<evidence type="ECO:0000313" key="11">
    <source>
        <dbReference type="Proteomes" id="UP001385951"/>
    </source>
</evidence>
<reference evidence="10 11" key="1">
    <citation type="submission" date="2022-09" db="EMBL/GenBank/DDBJ databases">
        <authorList>
            <person name="Palmer J.M."/>
        </authorList>
    </citation>
    <scope>NUCLEOTIDE SEQUENCE [LARGE SCALE GENOMIC DNA]</scope>
    <source>
        <strain evidence="10 11">DSM 7382</strain>
    </source>
</reference>
<dbReference type="CDD" id="cd02674">
    <property type="entry name" value="Peptidase_C19R"/>
    <property type="match status" value="1"/>
</dbReference>
<dbReference type="EMBL" id="JASBNA010000019">
    <property type="protein sequence ID" value="KAK7685732.1"/>
    <property type="molecule type" value="Genomic_DNA"/>
</dbReference>
<evidence type="ECO:0000256" key="7">
    <source>
        <dbReference type="RuleBase" id="RU366025"/>
    </source>
</evidence>
<feature type="compositionally biased region" description="Gly residues" evidence="8">
    <location>
        <begin position="16"/>
        <end position="25"/>
    </location>
</feature>
<evidence type="ECO:0000256" key="2">
    <source>
        <dbReference type="ARBA" id="ARBA00009085"/>
    </source>
</evidence>
<feature type="compositionally biased region" description="Low complexity" evidence="8">
    <location>
        <begin position="191"/>
        <end position="201"/>
    </location>
</feature>
<evidence type="ECO:0000259" key="9">
    <source>
        <dbReference type="PROSITE" id="PS50235"/>
    </source>
</evidence>
<dbReference type="PANTHER" id="PTHR21646">
    <property type="entry name" value="UBIQUITIN CARBOXYL-TERMINAL HYDROLASE"/>
    <property type="match status" value="1"/>
</dbReference>
<dbReference type="SUPFAM" id="SSF54001">
    <property type="entry name" value="Cysteine proteinases"/>
    <property type="match status" value="1"/>
</dbReference>
<dbReference type="Gene3D" id="3.90.70.10">
    <property type="entry name" value="Cysteine proteinases"/>
    <property type="match status" value="1"/>
</dbReference>
<feature type="region of interest" description="Disordered" evidence="8">
    <location>
        <begin position="1"/>
        <end position="143"/>
    </location>
</feature>
<proteinExistence type="inferred from homology"/>
<protein>
    <recommendedName>
        <fullName evidence="7">Ubiquitin carboxyl-terminal hydrolase</fullName>
        <ecNumber evidence="7">3.4.19.12</ecNumber>
    </recommendedName>
</protein>
<evidence type="ECO:0000256" key="8">
    <source>
        <dbReference type="SAM" id="MobiDB-lite"/>
    </source>
</evidence>
<evidence type="ECO:0000256" key="3">
    <source>
        <dbReference type="ARBA" id="ARBA00022670"/>
    </source>
</evidence>
<dbReference type="GO" id="GO:0004843">
    <property type="term" value="F:cysteine-type deubiquitinase activity"/>
    <property type="evidence" value="ECO:0007669"/>
    <property type="project" value="UniProtKB-UniRule"/>
</dbReference>
<keyword evidence="5 7" id="KW-0378">Hydrolase</keyword>
<dbReference type="AlphaFoldDB" id="A0AAW0G043"/>
<keyword evidence="4 7" id="KW-0833">Ubl conjugation pathway</keyword>
<comment type="similarity">
    <text evidence="2 7">Belongs to the peptidase C19 family.</text>
</comment>
<comment type="caution">
    <text evidence="10">The sequence shown here is derived from an EMBL/GenBank/DDBJ whole genome shotgun (WGS) entry which is preliminary data.</text>
</comment>
<dbReference type="Pfam" id="PF00443">
    <property type="entry name" value="UCH"/>
    <property type="match status" value="1"/>
</dbReference>
<evidence type="ECO:0000256" key="1">
    <source>
        <dbReference type="ARBA" id="ARBA00000707"/>
    </source>
</evidence>
<feature type="compositionally biased region" description="Low complexity" evidence="8">
    <location>
        <begin position="99"/>
        <end position="111"/>
    </location>
</feature>
<evidence type="ECO:0000256" key="5">
    <source>
        <dbReference type="ARBA" id="ARBA00022801"/>
    </source>
</evidence>
<feature type="domain" description="USP" evidence="9">
    <location>
        <begin position="297"/>
        <end position="628"/>
    </location>
</feature>
<dbReference type="InterPro" id="IPR050185">
    <property type="entry name" value="Ub_carboxyl-term_hydrolase"/>
</dbReference>
<dbReference type="GO" id="GO:0006508">
    <property type="term" value="P:proteolysis"/>
    <property type="evidence" value="ECO:0007669"/>
    <property type="project" value="UniProtKB-KW"/>
</dbReference>
<feature type="compositionally biased region" description="Polar residues" evidence="8">
    <location>
        <begin position="29"/>
        <end position="43"/>
    </location>
</feature>
<dbReference type="PROSITE" id="PS00973">
    <property type="entry name" value="USP_2"/>
    <property type="match status" value="1"/>
</dbReference>
<organism evidence="10 11">
    <name type="scientific">Cerrena zonata</name>
    <dbReference type="NCBI Taxonomy" id="2478898"/>
    <lineage>
        <taxon>Eukaryota</taxon>
        <taxon>Fungi</taxon>
        <taxon>Dikarya</taxon>
        <taxon>Basidiomycota</taxon>
        <taxon>Agaricomycotina</taxon>
        <taxon>Agaricomycetes</taxon>
        <taxon>Polyporales</taxon>
        <taxon>Cerrenaceae</taxon>
        <taxon>Cerrena</taxon>
    </lineage>
</organism>
<sequence length="628" mass="69517">MSPSMPLPSPNMNGLGISGTNGYNGGLVSASSALNGYSSTSSMRGPVSIGLHSRVPAESNGASSSSSAFSPPFPEPVTVGRSRSGTDTTPHDNYARWIPSGSIDSPSSSPPLFRSTSEAKGTFPTSPPQIDMSKRPVSQKPMFRPSPNSIPYTSSIPEHTGTRHSPSFSYSTPISTVQYPQFPRTISPQVSGSSAFNTSSSGINGISPLPQASINPSPLSRRRSDYIDQSQEAISGIATRVPIDYPVIRPPPAAAANTLERQDNRPRLLQQQTGSKPMTSQNDYPITYWGDTQVGTSGLKNLGNTCYMNSTIQCLSATAPFATFFKDGTWQREVNVFNPMGTKGRLAEAFARILREMSTSEMQTLTPIPFRRSICQYASQFQGTEQHDSQEFLQFLLDGLHEDLNRVTQKPPMNMTPEREAELETLPTQIASEQEWQNYLTRNRSLVVDLFQGQFRNQLQCLTCRQTSTTYNSFMYLTLPIPTGRSSSEVKLSDCLDAFVKEEVMEKSDAWHCPKCKTLRQATKRLTLSRLPPILLVHLKRFSHKGHFTDKIETRVNFPMKELDLTNYMPLPLPPGQAPTQHLPYDDPRLQKPPYKYDLYAVTNHYGTLSSGHYTAFVASRGKMVVLR</sequence>
<evidence type="ECO:0000313" key="10">
    <source>
        <dbReference type="EMBL" id="KAK7685732.1"/>
    </source>
</evidence>
<dbReference type="Proteomes" id="UP001385951">
    <property type="component" value="Unassembled WGS sequence"/>
</dbReference>
<dbReference type="InterPro" id="IPR018200">
    <property type="entry name" value="USP_CS"/>
</dbReference>
<dbReference type="InterPro" id="IPR001394">
    <property type="entry name" value="Peptidase_C19_UCH"/>
</dbReference>
<dbReference type="EC" id="3.4.19.12" evidence="7"/>
<feature type="region of interest" description="Disordered" evidence="8">
    <location>
        <begin position="190"/>
        <end position="223"/>
    </location>
</feature>
<evidence type="ECO:0000256" key="4">
    <source>
        <dbReference type="ARBA" id="ARBA00022786"/>
    </source>
</evidence>
<feature type="region of interest" description="Disordered" evidence="8">
    <location>
        <begin position="256"/>
        <end position="284"/>
    </location>
</feature>
<feature type="compositionally biased region" description="Low complexity" evidence="8">
    <location>
        <begin position="56"/>
        <end position="70"/>
    </location>
</feature>
<dbReference type="InterPro" id="IPR028889">
    <property type="entry name" value="USP"/>
</dbReference>
<dbReference type="InterPro" id="IPR038765">
    <property type="entry name" value="Papain-like_cys_pep_sf"/>
</dbReference>
<accession>A0AAW0G043</accession>
<keyword evidence="6 7" id="KW-0788">Thiol protease</keyword>
<comment type="catalytic activity">
    <reaction evidence="1 7">
        <text>Thiol-dependent hydrolysis of ester, thioester, amide, peptide and isopeptide bonds formed by the C-terminal Gly of ubiquitin (a 76-residue protein attached to proteins as an intracellular targeting signal).</text>
        <dbReference type="EC" id="3.4.19.12"/>
    </reaction>
</comment>
<dbReference type="GO" id="GO:0016579">
    <property type="term" value="P:protein deubiquitination"/>
    <property type="evidence" value="ECO:0007669"/>
    <property type="project" value="InterPro"/>
</dbReference>
<dbReference type="PROSITE" id="PS00972">
    <property type="entry name" value="USP_1"/>
    <property type="match status" value="1"/>
</dbReference>
<evidence type="ECO:0000256" key="6">
    <source>
        <dbReference type="ARBA" id="ARBA00022807"/>
    </source>
</evidence>
<feature type="compositionally biased region" description="Polar residues" evidence="8">
    <location>
        <begin position="269"/>
        <end position="284"/>
    </location>
</feature>
<name>A0AAW0G043_9APHY</name>
<dbReference type="PANTHER" id="PTHR21646:SF95">
    <property type="entry name" value="UBIQUITIN CARBOXYL-TERMINAL HYDROLASE 4-RELATED"/>
    <property type="match status" value="1"/>
</dbReference>
<dbReference type="PROSITE" id="PS50235">
    <property type="entry name" value="USP_3"/>
    <property type="match status" value="1"/>
</dbReference>
<keyword evidence="11" id="KW-1185">Reference proteome</keyword>
<gene>
    <name evidence="10" type="ORF">QCA50_011077</name>
</gene>
<keyword evidence="3 7" id="KW-0645">Protease</keyword>